<protein>
    <submittedName>
        <fullName evidence="5">Ribosomal protein S15</fullName>
    </submittedName>
</protein>
<evidence type="ECO:0000256" key="3">
    <source>
        <dbReference type="ARBA" id="ARBA00023274"/>
    </source>
</evidence>
<dbReference type="FunFam" id="3.30.1370.30:FF:000001">
    <property type="entry name" value="40S ribosomal protein S15a"/>
    <property type="match status" value="1"/>
</dbReference>
<dbReference type="Gene3D" id="3.30.1490.10">
    <property type="match status" value="1"/>
</dbReference>
<proteinExistence type="inferred from homology"/>
<sequence>MTKTSILADCLKALINAERAGKKQVLIRPITKIFVIFLRMMLKFEYIKSFQIIDDHRTGKILVNLIGRLTKCGCITPRYCLSVHEISLFKRKILPSKLFGKILISSSAGIIDHKRAINERIGGKIIGFFY</sequence>
<dbReference type="GO" id="GO:0003735">
    <property type="term" value="F:structural constituent of ribosome"/>
    <property type="evidence" value="ECO:0007669"/>
    <property type="project" value="InterPro"/>
</dbReference>
<dbReference type="NCBIfam" id="NF003115">
    <property type="entry name" value="PRK04034.1"/>
    <property type="match status" value="1"/>
</dbReference>
<dbReference type="PANTHER" id="PTHR11758">
    <property type="entry name" value="40S RIBOSOMAL PROTEIN S15A"/>
    <property type="match status" value="1"/>
</dbReference>
<dbReference type="GO" id="GO:0006412">
    <property type="term" value="P:translation"/>
    <property type="evidence" value="ECO:0007669"/>
    <property type="project" value="InterPro"/>
</dbReference>
<geneLocation type="nucleomorph" evidence="5"/>
<dbReference type="Pfam" id="PF00410">
    <property type="entry name" value="Ribosomal_S8"/>
    <property type="match status" value="1"/>
</dbReference>
<dbReference type="InterPro" id="IPR047863">
    <property type="entry name" value="Ribosomal_uS8_CS"/>
</dbReference>
<gene>
    <name evidence="5" type="primary">rps15</name>
</gene>
<name>A0A0H5BK47_9EUKA</name>
<comment type="similarity">
    <text evidence="1 4">Belongs to the universal ribosomal protein uS8 family.</text>
</comment>
<organism evidence="5">
    <name type="scientific">Lotharella vacuolata</name>
    <dbReference type="NCBI Taxonomy" id="74820"/>
    <lineage>
        <taxon>Eukaryota</taxon>
        <taxon>Sar</taxon>
        <taxon>Rhizaria</taxon>
        <taxon>Cercozoa</taxon>
        <taxon>Chlorarachniophyceae</taxon>
        <taxon>Lotharella</taxon>
    </lineage>
</organism>
<evidence type="ECO:0000256" key="1">
    <source>
        <dbReference type="ARBA" id="ARBA00006471"/>
    </source>
</evidence>
<dbReference type="SUPFAM" id="SSF56047">
    <property type="entry name" value="Ribosomal protein S8"/>
    <property type="match status" value="1"/>
</dbReference>
<keyword evidence="3 4" id="KW-0687">Ribonucleoprotein</keyword>
<dbReference type="GO" id="GO:0005840">
    <property type="term" value="C:ribosome"/>
    <property type="evidence" value="ECO:0007669"/>
    <property type="project" value="UniProtKB-KW"/>
</dbReference>
<dbReference type="InterPro" id="IPR000630">
    <property type="entry name" value="Ribosomal_uS8"/>
</dbReference>
<accession>A0A0H5BK47</accession>
<reference evidence="5" key="1">
    <citation type="journal article" date="2015" name="Genome Biol. Evol.">
        <title>Nucleomorph Genome Sequences of Two Chlorarachniophytes, Amorphochlora amoebiformis and Lotharella vacuolata.</title>
        <authorList>
            <person name="Suzuki S."/>
            <person name="Shirato S."/>
            <person name="Hirakawa Y."/>
            <person name="Ishida K."/>
        </authorList>
    </citation>
    <scope>NUCLEOTIDE SEQUENCE</scope>
    <source>
        <strain evidence="5">CCMP240</strain>
    </source>
</reference>
<keyword evidence="2 4" id="KW-0689">Ribosomal protein</keyword>
<keyword evidence="5" id="KW-0542">Nucleomorph</keyword>
<dbReference type="GO" id="GO:1990904">
    <property type="term" value="C:ribonucleoprotein complex"/>
    <property type="evidence" value="ECO:0007669"/>
    <property type="project" value="UniProtKB-KW"/>
</dbReference>
<evidence type="ECO:0000313" key="5">
    <source>
        <dbReference type="EMBL" id="BAS01555.1"/>
    </source>
</evidence>
<dbReference type="Gene3D" id="3.30.1370.30">
    <property type="match status" value="1"/>
</dbReference>
<evidence type="ECO:0000256" key="4">
    <source>
        <dbReference type="RuleBase" id="RU003660"/>
    </source>
</evidence>
<dbReference type="AlphaFoldDB" id="A0A0H5BK47"/>
<dbReference type="InterPro" id="IPR035987">
    <property type="entry name" value="Ribosomal_uS8_sf"/>
</dbReference>
<evidence type="ECO:0000256" key="2">
    <source>
        <dbReference type="ARBA" id="ARBA00022980"/>
    </source>
</evidence>
<dbReference type="EMBL" id="AB996600">
    <property type="protein sequence ID" value="BAS01555.1"/>
    <property type="molecule type" value="Genomic_DNA"/>
</dbReference>
<dbReference type="PROSITE" id="PS00053">
    <property type="entry name" value="RIBOSOMAL_S8"/>
    <property type="match status" value="1"/>
</dbReference>